<dbReference type="SMART" id="SM00380">
    <property type="entry name" value="AP2"/>
    <property type="match status" value="1"/>
</dbReference>
<evidence type="ECO:0000256" key="4">
    <source>
        <dbReference type="ARBA" id="ARBA00023163"/>
    </source>
</evidence>
<keyword evidence="10" id="KW-1185">Reference proteome</keyword>
<dbReference type="Proteomes" id="UP001054252">
    <property type="component" value="Unassembled WGS sequence"/>
</dbReference>
<dbReference type="InterPro" id="IPR036955">
    <property type="entry name" value="AP2/ERF_dom_sf"/>
</dbReference>
<evidence type="ECO:0000256" key="5">
    <source>
        <dbReference type="ARBA" id="ARBA00023242"/>
    </source>
</evidence>
<feature type="region of interest" description="Disordered" evidence="7">
    <location>
        <begin position="320"/>
        <end position="346"/>
    </location>
</feature>
<evidence type="ECO:0000259" key="8">
    <source>
        <dbReference type="PROSITE" id="PS51032"/>
    </source>
</evidence>
<evidence type="ECO:0000313" key="10">
    <source>
        <dbReference type="Proteomes" id="UP001054252"/>
    </source>
</evidence>
<evidence type="ECO:0000256" key="3">
    <source>
        <dbReference type="ARBA" id="ARBA00023125"/>
    </source>
</evidence>
<dbReference type="Pfam" id="PF00847">
    <property type="entry name" value="AP2"/>
    <property type="match status" value="1"/>
</dbReference>
<feature type="domain" description="AP2/ERF" evidence="8">
    <location>
        <begin position="148"/>
        <end position="205"/>
    </location>
</feature>
<dbReference type="PROSITE" id="PS51032">
    <property type="entry name" value="AP2_ERF"/>
    <property type="match status" value="1"/>
</dbReference>
<name>A0AAV5IA00_9ROSI</name>
<dbReference type="PANTHER" id="PTHR31190:SF421">
    <property type="entry name" value="ETHYLENE-RESPONSIVE TRANSCRIPTION FACTOR ERF110"/>
    <property type="match status" value="1"/>
</dbReference>
<feature type="compositionally biased region" description="Gly residues" evidence="7">
    <location>
        <begin position="93"/>
        <end position="114"/>
    </location>
</feature>
<evidence type="ECO:0000256" key="2">
    <source>
        <dbReference type="ARBA" id="ARBA00023015"/>
    </source>
</evidence>
<accession>A0AAV5IA00</accession>
<feature type="compositionally biased region" description="Basic and acidic residues" evidence="7">
    <location>
        <begin position="330"/>
        <end position="340"/>
    </location>
</feature>
<evidence type="ECO:0000313" key="9">
    <source>
        <dbReference type="EMBL" id="GKU95164.1"/>
    </source>
</evidence>
<evidence type="ECO:0000256" key="1">
    <source>
        <dbReference type="ARBA" id="ARBA00004123"/>
    </source>
</evidence>
<dbReference type="AlphaFoldDB" id="A0AAV5IA00"/>
<dbReference type="InterPro" id="IPR001471">
    <property type="entry name" value="AP2/ERF_dom"/>
</dbReference>
<keyword evidence="3" id="KW-0238">DNA-binding</keyword>
<feature type="region of interest" description="Disordered" evidence="7">
    <location>
        <begin position="77"/>
        <end position="118"/>
    </location>
</feature>
<keyword evidence="5" id="KW-0539">Nucleus</keyword>
<comment type="subcellular location">
    <subcellularLocation>
        <location evidence="1">Nucleus</location>
    </subcellularLocation>
</comment>
<comment type="caution">
    <text evidence="9">The sequence shown here is derived from an EMBL/GenBank/DDBJ whole genome shotgun (WGS) entry which is preliminary data.</text>
</comment>
<dbReference type="FunFam" id="3.30.730.10:FF:000001">
    <property type="entry name" value="Ethylene-responsive transcription factor 2"/>
    <property type="match status" value="1"/>
</dbReference>
<protein>
    <recommendedName>
        <fullName evidence="8">AP2/ERF domain-containing protein</fullName>
    </recommendedName>
</protein>
<dbReference type="PANTHER" id="PTHR31190">
    <property type="entry name" value="DNA-BINDING DOMAIN"/>
    <property type="match status" value="1"/>
</dbReference>
<keyword evidence="2" id="KW-0805">Transcription regulation</keyword>
<dbReference type="PRINTS" id="PR00367">
    <property type="entry name" value="ETHRSPELEMNT"/>
</dbReference>
<evidence type="ECO:0000256" key="7">
    <source>
        <dbReference type="SAM" id="MobiDB-lite"/>
    </source>
</evidence>
<reference evidence="9 10" key="1">
    <citation type="journal article" date="2021" name="Commun. Biol.">
        <title>The genome of Shorea leprosula (Dipterocarpaceae) highlights the ecological relevance of drought in aseasonal tropical rainforests.</title>
        <authorList>
            <person name="Ng K.K.S."/>
            <person name="Kobayashi M.J."/>
            <person name="Fawcett J.A."/>
            <person name="Hatakeyama M."/>
            <person name="Paape T."/>
            <person name="Ng C.H."/>
            <person name="Ang C.C."/>
            <person name="Tnah L.H."/>
            <person name="Lee C.T."/>
            <person name="Nishiyama T."/>
            <person name="Sese J."/>
            <person name="O'Brien M.J."/>
            <person name="Copetti D."/>
            <person name="Mohd Noor M.I."/>
            <person name="Ong R.C."/>
            <person name="Putra M."/>
            <person name="Sireger I.Z."/>
            <person name="Indrioko S."/>
            <person name="Kosugi Y."/>
            <person name="Izuno A."/>
            <person name="Isagi Y."/>
            <person name="Lee S.L."/>
            <person name="Shimizu K.K."/>
        </authorList>
    </citation>
    <scope>NUCLEOTIDE SEQUENCE [LARGE SCALE GENOMIC DNA]</scope>
    <source>
        <strain evidence="9">214</strain>
    </source>
</reference>
<organism evidence="9 10">
    <name type="scientific">Rubroshorea leprosula</name>
    <dbReference type="NCBI Taxonomy" id="152421"/>
    <lineage>
        <taxon>Eukaryota</taxon>
        <taxon>Viridiplantae</taxon>
        <taxon>Streptophyta</taxon>
        <taxon>Embryophyta</taxon>
        <taxon>Tracheophyta</taxon>
        <taxon>Spermatophyta</taxon>
        <taxon>Magnoliopsida</taxon>
        <taxon>eudicotyledons</taxon>
        <taxon>Gunneridae</taxon>
        <taxon>Pentapetalae</taxon>
        <taxon>rosids</taxon>
        <taxon>malvids</taxon>
        <taxon>Malvales</taxon>
        <taxon>Dipterocarpaceae</taxon>
        <taxon>Rubroshorea</taxon>
    </lineage>
</organism>
<dbReference type="GO" id="GO:0003700">
    <property type="term" value="F:DNA-binding transcription factor activity"/>
    <property type="evidence" value="ECO:0007669"/>
    <property type="project" value="InterPro"/>
</dbReference>
<gene>
    <name evidence="9" type="ORF">SLEP1_g8560</name>
</gene>
<dbReference type="GO" id="GO:0005634">
    <property type="term" value="C:nucleus"/>
    <property type="evidence" value="ECO:0007669"/>
    <property type="project" value="UniProtKB-SubCell"/>
</dbReference>
<dbReference type="CDD" id="cd00018">
    <property type="entry name" value="AP2"/>
    <property type="match status" value="1"/>
</dbReference>
<dbReference type="Gene3D" id="3.30.730.10">
    <property type="entry name" value="AP2/ERF domain"/>
    <property type="match status" value="1"/>
</dbReference>
<proteinExistence type="inferred from homology"/>
<evidence type="ECO:0000256" key="6">
    <source>
        <dbReference type="ARBA" id="ARBA00024343"/>
    </source>
</evidence>
<dbReference type="GO" id="GO:0003677">
    <property type="term" value="F:DNA binding"/>
    <property type="evidence" value="ECO:0007669"/>
    <property type="project" value="UniProtKB-KW"/>
</dbReference>
<comment type="similarity">
    <text evidence="6">Belongs to the AP2/ERF transcription factor family. ERF subfamily.</text>
</comment>
<sequence length="346" mass="37452">MLKVANGKDNVNDERDMNQWLFEPRVQSEDHGKMGSSMLYGLSRQEEMSVMVSALSHVVAGDAPEAGDFVDGSLETLRIGGQKRSREEVGGSSSHGGGGRLPSGGGSSSGGGRLYLGNSTNTPTQLVPIYEYHNSNDETYRPEDPRRRYRGVRQRPWGKWAAEIRDPFKAARVWLGTFDTAEAAARAYDEAALRFRGSKAKLNFPENVRIRSPPSANIPVSTQLTVSDSANTLLSIPVSTEPIVHSQPHSHLQKPDISRGYFDYSHMVLGGSEFEQTALSSSLSFHAQSSSVSPSSSSSSTTITSYPHFFPIQPSGHLSLTSSQGGAADLPRHSWSDSSHHSSTSG</sequence>
<dbReference type="InterPro" id="IPR016177">
    <property type="entry name" value="DNA-bd_dom_sf"/>
</dbReference>
<dbReference type="EMBL" id="BPVZ01000008">
    <property type="protein sequence ID" value="GKU95164.1"/>
    <property type="molecule type" value="Genomic_DNA"/>
</dbReference>
<dbReference type="SUPFAM" id="SSF54171">
    <property type="entry name" value="DNA-binding domain"/>
    <property type="match status" value="1"/>
</dbReference>
<dbReference type="GO" id="GO:0009873">
    <property type="term" value="P:ethylene-activated signaling pathway"/>
    <property type="evidence" value="ECO:0007669"/>
    <property type="project" value="InterPro"/>
</dbReference>
<dbReference type="InterPro" id="IPR044808">
    <property type="entry name" value="ERF_plant"/>
</dbReference>
<keyword evidence="4" id="KW-0804">Transcription</keyword>